<comment type="caution">
    <text evidence="3">The sequence shown here is derived from an EMBL/GenBank/DDBJ whole genome shotgun (WGS) entry which is preliminary data.</text>
</comment>
<keyword evidence="4" id="KW-1185">Reference proteome</keyword>
<dbReference type="GO" id="GO:0016301">
    <property type="term" value="F:kinase activity"/>
    <property type="evidence" value="ECO:0007669"/>
    <property type="project" value="UniProtKB-KW"/>
</dbReference>
<keyword evidence="1" id="KW-0812">Transmembrane</keyword>
<reference evidence="3 4" key="1">
    <citation type="journal article" date="2019" name="Int. J. Syst. Evol. Microbiol.">
        <title>The Global Catalogue of Microorganisms (GCM) 10K type strain sequencing project: providing services to taxonomists for standard genome sequencing and annotation.</title>
        <authorList>
            <consortium name="The Broad Institute Genomics Platform"/>
            <consortium name="The Broad Institute Genome Sequencing Center for Infectious Disease"/>
            <person name="Wu L."/>
            <person name="Ma J."/>
        </authorList>
    </citation>
    <scope>NUCLEOTIDE SEQUENCE [LARGE SCALE GENOMIC DNA]</scope>
    <source>
        <strain evidence="3 4">JCM 15421</strain>
    </source>
</reference>
<dbReference type="Gene3D" id="3.30.565.10">
    <property type="entry name" value="Histidine kinase-like ATPase, C-terminal domain"/>
    <property type="match status" value="1"/>
</dbReference>
<proteinExistence type="predicted"/>
<evidence type="ECO:0000313" key="3">
    <source>
        <dbReference type="EMBL" id="GAA0718408.1"/>
    </source>
</evidence>
<dbReference type="Proteomes" id="UP001501523">
    <property type="component" value="Unassembled WGS sequence"/>
</dbReference>
<name>A0ABN1IP11_9GAMM</name>
<feature type="transmembrane region" description="Helical" evidence="1">
    <location>
        <begin position="20"/>
        <end position="40"/>
    </location>
</feature>
<gene>
    <name evidence="3" type="ORF">GCM10009105_26000</name>
</gene>
<feature type="transmembrane region" description="Helical" evidence="1">
    <location>
        <begin position="124"/>
        <end position="145"/>
    </location>
</feature>
<dbReference type="InterPro" id="IPR010559">
    <property type="entry name" value="Sig_transdc_His_kin_internal"/>
</dbReference>
<feature type="domain" description="Signal transduction histidine kinase internal region" evidence="2">
    <location>
        <begin position="160"/>
        <end position="238"/>
    </location>
</feature>
<keyword evidence="1" id="KW-1133">Transmembrane helix</keyword>
<keyword evidence="1" id="KW-0472">Membrane</keyword>
<dbReference type="EMBL" id="BAAAEU010000022">
    <property type="protein sequence ID" value="GAA0718408.1"/>
    <property type="molecule type" value="Genomic_DNA"/>
</dbReference>
<feature type="transmembrane region" description="Helical" evidence="1">
    <location>
        <begin position="85"/>
        <end position="104"/>
    </location>
</feature>
<dbReference type="PANTHER" id="PTHR34220">
    <property type="entry name" value="SENSOR HISTIDINE KINASE YPDA"/>
    <property type="match status" value="1"/>
</dbReference>
<sequence length="349" mass="37961">MQQRSTTMTAPNWLPQFCTVPTLFAVMVVAELVALVVVSVPEASPRPWLPRLGVLSVYVQWLALLNAVVLCSLRRPLAHFDVRAGFGVAWLVCLLVTALASAVVCQMDQALGLGLSVPAGSSARFVLDNAAIAALIAAALLRYLYVLEQWRERVRAASKAQVEALQARIRPHFLFNSMNTIASLIRTRPAEAERTVEDLADLFRAALGADDAPGTLGEELDLIARYLHLERLRLGDRLGVEIDVSALPRDFALPRLLLQPLIENAIYHGIEPRGDGGTLSLRGRREAGALEIAISNPLPADAPARRNGLALANVRARIEYHFGTRGVLRVEPGPGTYTVTVRLPEAVAR</sequence>
<feature type="transmembrane region" description="Helical" evidence="1">
    <location>
        <begin position="52"/>
        <end position="73"/>
    </location>
</feature>
<dbReference type="InterPro" id="IPR050640">
    <property type="entry name" value="Bact_2-comp_sensor_kinase"/>
</dbReference>
<dbReference type="InterPro" id="IPR036890">
    <property type="entry name" value="HATPase_C_sf"/>
</dbReference>
<evidence type="ECO:0000256" key="1">
    <source>
        <dbReference type="SAM" id="Phobius"/>
    </source>
</evidence>
<accession>A0ABN1IP11</accession>
<keyword evidence="3" id="KW-0808">Transferase</keyword>
<dbReference type="PANTHER" id="PTHR34220:SF7">
    <property type="entry name" value="SENSOR HISTIDINE KINASE YPDA"/>
    <property type="match status" value="1"/>
</dbReference>
<evidence type="ECO:0000259" key="2">
    <source>
        <dbReference type="Pfam" id="PF06580"/>
    </source>
</evidence>
<dbReference type="Pfam" id="PF06580">
    <property type="entry name" value="His_kinase"/>
    <property type="match status" value="1"/>
</dbReference>
<protein>
    <submittedName>
        <fullName evidence="3">Sensor histidine kinase</fullName>
    </submittedName>
</protein>
<organism evidence="3 4">
    <name type="scientific">Dokdonella soli</name>
    <dbReference type="NCBI Taxonomy" id="529810"/>
    <lineage>
        <taxon>Bacteria</taxon>
        <taxon>Pseudomonadati</taxon>
        <taxon>Pseudomonadota</taxon>
        <taxon>Gammaproteobacteria</taxon>
        <taxon>Lysobacterales</taxon>
        <taxon>Rhodanobacteraceae</taxon>
        <taxon>Dokdonella</taxon>
    </lineage>
</organism>
<keyword evidence="3" id="KW-0418">Kinase</keyword>
<dbReference type="SUPFAM" id="SSF55874">
    <property type="entry name" value="ATPase domain of HSP90 chaperone/DNA topoisomerase II/histidine kinase"/>
    <property type="match status" value="1"/>
</dbReference>
<evidence type="ECO:0000313" key="4">
    <source>
        <dbReference type="Proteomes" id="UP001501523"/>
    </source>
</evidence>